<dbReference type="InterPro" id="IPR016181">
    <property type="entry name" value="Acyl_CoA_acyltransferase"/>
</dbReference>
<keyword evidence="1 6" id="KW-0808">Transferase</keyword>
<comment type="caution">
    <text evidence="6">The sequence shown here is derived from an EMBL/GenBank/DDBJ whole genome shotgun (WGS) entry which is preliminary data.</text>
</comment>
<name>A0A0F3IVR5_9PROT</name>
<evidence type="ECO:0000313" key="6">
    <source>
        <dbReference type="EMBL" id="KJV10845.1"/>
    </source>
</evidence>
<dbReference type="RefSeq" id="WP_045774432.1">
    <property type="nucleotide sequence ID" value="NZ_LAJY01000036.1"/>
</dbReference>
<organism evidence="6 7">
    <name type="scientific">Elstera litoralis</name>
    <dbReference type="NCBI Taxonomy" id="552518"/>
    <lineage>
        <taxon>Bacteria</taxon>
        <taxon>Pseudomonadati</taxon>
        <taxon>Pseudomonadota</taxon>
        <taxon>Alphaproteobacteria</taxon>
        <taxon>Rhodospirillales</taxon>
        <taxon>Rhodospirillaceae</taxon>
        <taxon>Elstera</taxon>
    </lineage>
</organism>
<accession>A0A0F3IVR5</accession>
<dbReference type="PANTHER" id="PTHR43072">
    <property type="entry name" value="N-ACETYLTRANSFERASE"/>
    <property type="match status" value="1"/>
</dbReference>
<dbReference type="PANTHER" id="PTHR43072:SF23">
    <property type="entry name" value="UPF0039 PROTEIN C11D3.02C"/>
    <property type="match status" value="1"/>
</dbReference>
<dbReference type="Pfam" id="PF00583">
    <property type="entry name" value="Acetyltransf_1"/>
    <property type="match status" value="1"/>
</dbReference>
<evidence type="ECO:0000256" key="2">
    <source>
        <dbReference type="ARBA" id="ARBA00023315"/>
    </source>
</evidence>
<keyword evidence="7" id="KW-1185">Reference proteome</keyword>
<evidence type="ECO:0000256" key="1">
    <source>
        <dbReference type="ARBA" id="ARBA00022679"/>
    </source>
</evidence>
<dbReference type="Proteomes" id="UP000033774">
    <property type="component" value="Unassembled WGS sequence"/>
</dbReference>
<dbReference type="EMBL" id="LAJY01000036">
    <property type="protein sequence ID" value="KJV10845.1"/>
    <property type="molecule type" value="Genomic_DNA"/>
</dbReference>
<evidence type="ECO:0000256" key="4">
    <source>
        <dbReference type="ARBA" id="ARBA00051334"/>
    </source>
</evidence>
<dbReference type="Gene3D" id="3.40.630.30">
    <property type="match status" value="1"/>
</dbReference>
<dbReference type="CDD" id="cd04301">
    <property type="entry name" value="NAT_SF"/>
    <property type="match status" value="1"/>
</dbReference>
<comment type="catalytic activity">
    <reaction evidence="4">
        <text>L-methionine sulfone + acetyl-CoA = N-acetyl-L-methionine sulfone + CoA + H(+)</text>
        <dbReference type="Rhea" id="RHEA:47656"/>
        <dbReference type="ChEBI" id="CHEBI:15378"/>
        <dbReference type="ChEBI" id="CHEBI:57287"/>
        <dbReference type="ChEBI" id="CHEBI:57288"/>
        <dbReference type="ChEBI" id="CHEBI:87824"/>
        <dbReference type="ChEBI" id="CHEBI:87825"/>
    </reaction>
</comment>
<gene>
    <name evidence="6" type="ORF">VZ95_02255</name>
</gene>
<dbReference type="SUPFAM" id="SSF55729">
    <property type="entry name" value="Acyl-CoA N-acyltransferases (Nat)"/>
    <property type="match status" value="1"/>
</dbReference>
<evidence type="ECO:0000256" key="3">
    <source>
        <dbReference type="ARBA" id="ARBA00050603"/>
    </source>
</evidence>
<evidence type="ECO:0000313" key="7">
    <source>
        <dbReference type="Proteomes" id="UP000033774"/>
    </source>
</evidence>
<evidence type="ECO:0000259" key="5">
    <source>
        <dbReference type="PROSITE" id="PS51186"/>
    </source>
</evidence>
<dbReference type="FunFam" id="3.40.630.30:FF:000026">
    <property type="entry name" value="Phosphinothricin acetyltransferase"/>
    <property type="match status" value="1"/>
</dbReference>
<feature type="domain" description="N-acetyltransferase" evidence="5">
    <location>
        <begin position="1"/>
        <end position="164"/>
    </location>
</feature>
<dbReference type="InterPro" id="IPR000182">
    <property type="entry name" value="GNAT_dom"/>
</dbReference>
<dbReference type="PATRIC" id="fig|552518.3.peg.2411"/>
<protein>
    <submittedName>
        <fullName evidence="6">Acetyltransferase</fullName>
    </submittedName>
</protein>
<sequence>MILRDAVADDVPGILAIYNEVIATSTAVYIDDPVSLADRQAWFAARQAEAYPVLVASEGDNVLGYASFGTFRGPWPGFRYSVEHSVHIRNDQRGNGLGGRLMEPLIARAEAMGKHIMIGAIDADNAGSIRFHERFGFEISGHMKEVGFKFGRWLDLVWMQRKLS</sequence>
<dbReference type="OrthoDB" id="5459937at2"/>
<reference evidence="6 7" key="1">
    <citation type="submission" date="2015-03" db="EMBL/GenBank/DDBJ databases">
        <title>Draft genome sequence of Elstera litoralis.</title>
        <authorList>
            <person name="Rahalkar M.C."/>
            <person name="Dhakephalkar P.K."/>
            <person name="Pore S.D."/>
            <person name="Arora P."/>
            <person name="Kapse N.G."/>
            <person name="Pandit P.S."/>
        </authorList>
    </citation>
    <scope>NUCLEOTIDE SEQUENCE [LARGE SCALE GENOMIC DNA]</scope>
    <source>
        <strain evidence="6 7">Dia-1</strain>
    </source>
</reference>
<dbReference type="PROSITE" id="PS51186">
    <property type="entry name" value="GNAT"/>
    <property type="match status" value="1"/>
</dbReference>
<keyword evidence="2" id="KW-0012">Acyltransferase</keyword>
<comment type="catalytic activity">
    <reaction evidence="3">
        <text>L-methionine sulfoximine + acetyl-CoA = N-acetyl-L-methionine sulfoximine + CoA + H(+)</text>
        <dbReference type="Rhea" id="RHEA:47660"/>
        <dbReference type="ChEBI" id="CHEBI:15378"/>
        <dbReference type="ChEBI" id="CHEBI:57287"/>
        <dbReference type="ChEBI" id="CHEBI:57288"/>
        <dbReference type="ChEBI" id="CHEBI:87826"/>
        <dbReference type="ChEBI" id="CHEBI:87827"/>
    </reaction>
</comment>
<dbReference type="AlphaFoldDB" id="A0A0F3IVR5"/>
<proteinExistence type="predicted"/>
<dbReference type="GO" id="GO:0016747">
    <property type="term" value="F:acyltransferase activity, transferring groups other than amino-acyl groups"/>
    <property type="evidence" value="ECO:0007669"/>
    <property type="project" value="InterPro"/>
</dbReference>